<gene>
    <name evidence="1" type="ORF">J2W69_000087</name>
</gene>
<evidence type="ECO:0000313" key="2">
    <source>
        <dbReference type="Proteomes" id="UP001257909"/>
    </source>
</evidence>
<dbReference type="EMBL" id="JAVDWR010000001">
    <property type="protein sequence ID" value="MDR7119172.1"/>
    <property type="molecule type" value="Genomic_DNA"/>
</dbReference>
<comment type="caution">
    <text evidence="1">The sequence shown here is derived from an EMBL/GenBank/DDBJ whole genome shotgun (WGS) entry which is preliminary data.</text>
</comment>
<organism evidence="1 2">
    <name type="scientific">Rheinheimera soli</name>
    <dbReference type="NCBI Taxonomy" id="443616"/>
    <lineage>
        <taxon>Bacteria</taxon>
        <taxon>Pseudomonadati</taxon>
        <taxon>Pseudomonadota</taxon>
        <taxon>Gammaproteobacteria</taxon>
        <taxon>Chromatiales</taxon>
        <taxon>Chromatiaceae</taxon>
        <taxon>Rheinheimera</taxon>
    </lineage>
</organism>
<dbReference type="PANTHER" id="PTHR35279:SF1">
    <property type="entry name" value="ARABINANASE_LEVANSUCRASE_INVERTASE"/>
    <property type="match status" value="1"/>
</dbReference>
<protein>
    <submittedName>
        <fullName evidence="1">Sucrose-6-phosphate hydrolase SacC (GH32 family)</fullName>
    </submittedName>
</protein>
<accession>A0ABU1VU12</accession>
<dbReference type="GO" id="GO:0016787">
    <property type="term" value="F:hydrolase activity"/>
    <property type="evidence" value="ECO:0007669"/>
    <property type="project" value="UniProtKB-KW"/>
</dbReference>
<sequence>MKWQKLGKIFDPTTVVLADGCTEFAKSPQALVFEDFVRIYFCAQKKTANGKYLSCPQYVDFDKSLTKILALSEQSIIQPGELGHFDEHGIFPFSVTRDDNSILAYTSGWSRRTSVSVDMNIGLARSTDQGANFEKYGAGGPVMAASHNEPMMVADAFVLKINGSYHMWYIFGSHWQKKSADGAAERFYKIAYAHSSDGITWQRTGQTIIDEKIPDECQALPTVIYAAGKYHMYFCYRSAYDFRQNSKNAYRLGYAWSEDLISWTRDDTLAGIDVSGSGWDSDMMCYPNLFESDGQIFLLYNGNEFGRYGFGLARLTEL</sequence>
<dbReference type="PANTHER" id="PTHR35279">
    <property type="match status" value="1"/>
</dbReference>
<dbReference type="InterPro" id="IPR023296">
    <property type="entry name" value="Glyco_hydro_beta-prop_sf"/>
</dbReference>
<evidence type="ECO:0000313" key="1">
    <source>
        <dbReference type="EMBL" id="MDR7119172.1"/>
    </source>
</evidence>
<dbReference type="Proteomes" id="UP001257909">
    <property type="component" value="Unassembled WGS sequence"/>
</dbReference>
<keyword evidence="2" id="KW-1185">Reference proteome</keyword>
<dbReference type="RefSeq" id="WP_310273475.1">
    <property type="nucleotide sequence ID" value="NZ_JAVDWR010000001.1"/>
</dbReference>
<name>A0ABU1VU12_9GAMM</name>
<dbReference type="Gene3D" id="2.115.10.20">
    <property type="entry name" value="Glycosyl hydrolase domain, family 43"/>
    <property type="match status" value="2"/>
</dbReference>
<reference evidence="1 2" key="1">
    <citation type="submission" date="2023-07" db="EMBL/GenBank/DDBJ databases">
        <title>Sorghum-associated microbial communities from plants grown in Nebraska, USA.</title>
        <authorList>
            <person name="Schachtman D."/>
        </authorList>
    </citation>
    <scope>NUCLEOTIDE SEQUENCE [LARGE SCALE GENOMIC DNA]</scope>
    <source>
        <strain evidence="1 2">4138</strain>
    </source>
</reference>
<keyword evidence="1" id="KW-0378">Hydrolase</keyword>
<proteinExistence type="predicted"/>
<dbReference type="SUPFAM" id="SSF75005">
    <property type="entry name" value="Arabinanase/levansucrase/invertase"/>
    <property type="match status" value="1"/>
</dbReference>